<dbReference type="Pfam" id="PF08325">
    <property type="entry name" value="WLM"/>
    <property type="match status" value="1"/>
</dbReference>
<dbReference type="PANTHER" id="PTHR47796">
    <property type="entry name" value="ZINC METALLOPROTEINASE-LIKE PROTEIN"/>
    <property type="match status" value="1"/>
</dbReference>
<dbReference type="InterPro" id="IPR029071">
    <property type="entry name" value="Ubiquitin-like_domsf"/>
</dbReference>
<protein>
    <recommendedName>
        <fullName evidence="2">WLM domain-containing protein</fullName>
    </recommendedName>
</protein>
<dbReference type="InterPro" id="IPR013536">
    <property type="entry name" value="WLM_dom"/>
</dbReference>
<dbReference type="EMBL" id="GISG01055125">
    <property type="protein sequence ID" value="MBA4626118.1"/>
    <property type="molecule type" value="Transcribed_RNA"/>
</dbReference>
<dbReference type="Gene3D" id="3.10.20.90">
    <property type="entry name" value="Phosphatidylinositol 3-kinase Catalytic Subunit, Chain A, domain 1"/>
    <property type="match status" value="1"/>
</dbReference>
<feature type="domain" description="WLM" evidence="2">
    <location>
        <begin position="135"/>
        <end position="324"/>
    </location>
</feature>
<dbReference type="SUPFAM" id="SSF143503">
    <property type="entry name" value="PUG domain-like"/>
    <property type="match status" value="1"/>
</dbReference>
<sequence>MVQLPNILSVHVVWKGRKFVLEQSPDASLKELGEELQALTDVKADTLRLIIPQSSSKSSKLFMPFSEEHSCIKLQDAGIAEGKPVRMMGVYELEINQLLKDAKVNLRIAGFEDEEKRLKQRISRGPQVSFKLPQGPYIFCDFRTLELPGIQLNPPPLEALKRMHMLASDPGIVAIMNKHHWRVGIMTEMAPVGYVGISPKCLLGFNKNHGEEISLRLRTDDLKGFRKYESIKKTLLHELAHMDFAEHDSNFYALNKQLNQEAFALDWTKSRSHTLGDTWFSGHDDMDMDFESENSSHQKVGGGASHMVITPREASVAAAYHRLADSSTISQGSSAFEDEDSDDRASDRHGESKSMNSEKEKLLIQSKRNDCSHTLESEPDPDDSRDKTMNLAPYARFNKGVTEVKLSPGDAKMRVAIPEFKFNEGFEGVKMQEEPGADDAELSDSRVAIEPHLVDSEPMQIGSIRKSMFMTTDEPDPDDSETRRVDQPQPTKVLAEPDPDDALVHAEPDPDDALLLREPDPNDAQENTMQQVEPDPDDTTEPQPEILGMMTDEADPDDQELRRIQDPVRVFCNQLTKAIKTLHSDLRPSEVKEVLETLFKIIRNASQNPNEMKYKKLRKANPVFQRTIASYKAAMEVLHLIGFNDDVFTDETGKSETYLVLKRNDPGLLWLAKSTLEVYISE</sequence>
<feature type="region of interest" description="Disordered" evidence="1">
    <location>
        <begin position="465"/>
        <end position="543"/>
    </location>
</feature>
<feature type="region of interest" description="Disordered" evidence="1">
    <location>
        <begin position="329"/>
        <end position="388"/>
    </location>
</feature>
<reference evidence="3" key="1">
    <citation type="journal article" date="2013" name="J. Plant Res.">
        <title>Effect of fungi and light on seed germination of three Opuntia species from semiarid lands of central Mexico.</title>
        <authorList>
            <person name="Delgado-Sanchez P."/>
            <person name="Jimenez-Bremont J.F."/>
            <person name="Guerrero-Gonzalez Mde L."/>
            <person name="Flores J."/>
        </authorList>
    </citation>
    <scope>NUCLEOTIDE SEQUENCE</scope>
    <source>
        <tissue evidence="3">Cladode</tissue>
    </source>
</reference>
<dbReference type="InterPro" id="IPR018997">
    <property type="entry name" value="PUB_domain"/>
</dbReference>
<evidence type="ECO:0000259" key="2">
    <source>
        <dbReference type="PROSITE" id="PS51397"/>
    </source>
</evidence>
<feature type="compositionally biased region" description="Basic and acidic residues" evidence="1">
    <location>
        <begin position="502"/>
        <end position="520"/>
    </location>
</feature>
<dbReference type="SMART" id="SM00580">
    <property type="entry name" value="PUG"/>
    <property type="match status" value="1"/>
</dbReference>
<dbReference type="InterPro" id="IPR036339">
    <property type="entry name" value="PUB-like_dom_sf"/>
</dbReference>
<dbReference type="CDD" id="cd10463">
    <property type="entry name" value="PUB_WLM"/>
    <property type="match status" value="1"/>
</dbReference>
<dbReference type="SUPFAM" id="SSF54236">
    <property type="entry name" value="Ubiquitin-like"/>
    <property type="match status" value="1"/>
</dbReference>
<dbReference type="PANTHER" id="PTHR47796:SF1">
    <property type="entry name" value="OS08G0500800 PROTEIN"/>
    <property type="match status" value="1"/>
</dbReference>
<dbReference type="AlphaFoldDB" id="A0A7C8YT53"/>
<evidence type="ECO:0000256" key="1">
    <source>
        <dbReference type="SAM" id="MobiDB-lite"/>
    </source>
</evidence>
<dbReference type="Gene3D" id="1.20.58.2190">
    <property type="match status" value="1"/>
</dbReference>
<dbReference type="PROSITE" id="PS51397">
    <property type="entry name" value="WLM"/>
    <property type="match status" value="1"/>
</dbReference>
<reference evidence="3" key="2">
    <citation type="submission" date="2020-07" db="EMBL/GenBank/DDBJ databases">
        <authorList>
            <person name="Vera ALvarez R."/>
            <person name="Arias-Moreno D.M."/>
            <person name="Jimenez-Jacinto V."/>
            <person name="Jimenez-Bremont J.F."/>
            <person name="Swaminathan K."/>
            <person name="Moose S.P."/>
            <person name="Guerrero-Gonzalez M.L."/>
            <person name="Marino-Ramirez L."/>
            <person name="Landsman D."/>
            <person name="Rodriguez-Kessler M."/>
            <person name="Delgado-Sanchez P."/>
        </authorList>
    </citation>
    <scope>NUCLEOTIDE SEQUENCE</scope>
    <source>
        <tissue evidence="3">Cladode</tissue>
    </source>
</reference>
<proteinExistence type="predicted"/>
<accession>A0A7C8YT53</accession>
<organism evidence="3">
    <name type="scientific">Opuntia streptacantha</name>
    <name type="common">Prickly pear cactus</name>
    <name type="synonym">Opuntia cardona</name>
    <dbReference type="NCBI Taxonomy" id="393608"/>
    <lineage>
        <taxon>Eukaryota</taxon>
        <taxon>Viridiplantae</taxon>
        <taxon>Streptophyta</taxon>
        <taxon>Embryophyta</taxon>
        <taxon>Tracheophyta</taxon>
        <taxon>Spermatophyta</taxon>
        <taxon>Magnoliopsida</taxon>
        <taxon>eudicotyledons</taxon>
        <taxon>Gunneridae</taxon>
        <taxon>Pentapetalae</taxon>
        <taxon>Caryophyllales</taxon>
        <taxon>Cactineae</taxon>
        <taxon>Cactaceae</taxon>
        <taxon>Opuntioideae</taxon>
        <taxon>Opuntia</taxon>
    </lineage>
</organism>
<dbReference type="Pfam" id="PF09409">
    <property type="entry name" value="PUB"/>
    <property type="match status" value="1"/>
</dbReference>
<evidence type="ECO:0000313" key="3">
    <source>
        <dbReference type="EMBL" id="MBA4626118.1"/>
    </source>
</evidence>
<feature type="compositionally biased region" description="Basic and acidic residues" evidence="1">
    <location>
        <begin position="343"/>
        <end position="388"/>
    </location>
</feature>
<name>A0A7C8YT53_OPUST</name>